<dbReference type="PRINTS" id="PR00301">
    <property type="entry name" value="HEATSHOCK70"/>
</dbReference>
<evidence type="ECO:0000256" key="2">
    <source>
        <dbReference type="ARBA" id="ARBA00022840"/>
    </source>
</evidence>
<keyword evidence="2 3" id="KW-0067">ATP-binding</keyword>
<comment type="similarity">
    <text evidence="3">Belongs to the heat shock protein 70 family.</text>
</comment>
<accession>A0A386R364</accession>
<dbReference type="InterPro" id="IPR013126">
    <property type="entry name" value="Hsp_70_fam"/>
</dbReference>
<sequence>MNIGLDFGTTFSTAAIFASDDRVETLKLFGDDLQPTYVYIDKSKNFFIGNAASAKYETNLKTKSDDGWLYKDIKRWVGVNKHNFAEYQQKLRSKEYNVRLEDDFTVALSGLGSSEGPYVTVVDLIALFVRGISIAIENQYGVNVENLVCTVPADYNSYKRSFLLESSKLLDQEIIAVVNEPTAAALYSALKLVSPGGVEHVIVYDFGGGTFDVSYLCLYGRSATVLDTAGDLFLGGRDIDAAIAEKIAPQIEGATAKDIVSQCSNVKLDCSSTKRFVDHSIWFNDSVHKVRFSYEDFLVIMERFKTRSIELLSQLLKRNGLVEIGVNVVMVGGSSAIPLLREAVSSCRGVKRVVFDNNTFRIAVAVGAKVYSDSLVNNKGLVLVDTLSHAILDEVVGLKSKVVVGKGQVVPSTAEVNYGFSGGNMSVDVYEGEHPLSFMNEPTYKSSIYIEKPGTVPIKYELKRDGSLVVSVFGKLLTNQFLPKGKLRPNEYNYSDPDVEYRNDGLMSYAIDVCRVLGSKITLSDNDPYNICEKIDTLVNKNTS</sequence>
<keyword evidence="1 3" id="KW-0547">Nucleotide-binding</keyword>
<reference evidence="4" key="1">
    <citation type="submission" date="2018-01" db="EMBL/GenBank/DDBJ databases">
        <title>Complete genome analysis of Little Cherry Virus 2 (LChV-2) from sweet cherry in China.</title>
        <authorList>
            <person name="Zhu D."/>
            <person name="Wang J."/>
            <person name="Liu Q."/>
        </authorList>
    </citation>
    <scope>NUCLEOTIDE SEQUENCE</scope>
    <source>
        <strain evidence="4">LChV-2-TA</strain>
    </source>
</reference>
<dbReference type="EMBL" id="MG881767">
    <property type="protein sequence ID" value="AYE57464.1"/>
    <property type="molecule type" value="Genomic_RNA"/>
</dbReference>
<proteinExistence type="inferred from homology"/>
<dbReference type="Gene3D" id="3.90.640.10">
    <property type="entry name" value="Actin, Chain A, domain 4"/>
    <property type="match status" value="1"/>
</dbReference>
<keyword evidence="4" id="KW-0346">Stress response</keyword>
<organism evidence="4">
    <name type="scientific">Little cherry virus 2</name>
    <dbReference type="NCBI Taxonomy" id="154339"/>
    <lineage>
        <taxon>Viruses</taxon>
        <taxon>Riboviria</taxon>
        <taxon>Orthornavirae</taxon>
        <taxon>Kitrinoviricota</taxon>
        <taxon>Alsuviricetes</taxon>
        <taxon>Martellivirales</taxon>
        <taxon>Closteroviridae</taxon>
        <taxon>Ampelovirus</taxon>
        <taxon>Ampelovirus nanoavii</taxon>
    </lineage>
</organism>
<dbReference type="InterPro" id="IPR018181">
    <property type="entry name" value="Heat_shock_70_CS"/>
</dbReference>
<dbReference type="SUPFAM" id="SSF53067">
    <property type="entry name" value="Actin-like ATPase domain"/>
    <property type="match status" value="2"/>
</dbReference>
<dbReference type="SUPFAM" id="SSF100920">
    <property type="entry name" value="Heat shock protein 70kD (HSP70), peptide-binding domain"/>
    <property type="match status" value="1"/>
</dbReference>
<dbReference type="GO" id="GO:0005524">
    <property type="term" value="F:ATP binding"/>
    <property type="evidence" value="ECO:0007669"/>
    <property type="project" value="UniProtKB-KW"/>
</dbReference>
<dbReference type="InterPro" id="IPR043129">
    <property type="entry name" value="ATPase_NBD"/>
</dbReference>
<evidence type="ECO:0000256" key="3">
    <source>
        <dbReference type="RuleBase" id="RU003322"/>
    </source>
</evidence>
<evidence type="ECO:0000256" key="1">
    <source>
        <dbReference type="ARBA" id="ARBA00022741"/>
    </source>
</evidence>
<evidence type="ECO:0000313" key="4">
    <source>
        <dbReference type="EMBL" id="AYE57464.1"/>
    </source>
</evidence>
<dbReference type="Gene3D" id="3.30.420.40">
    <property type="match status" value="2"/>
</dbReference>
<dbReference type="PANTHER" id="PTHR19375">
    <property type="entry name" value="HEAT SHOCK PROTEIN 70KDA"/>
    <property type="match status" value="1"/>
</dbReference>
<dbReference type="PROSITE" id="PS01036">
    <property type="entry name" value="HSP70_3"/>
    <property type="match status" value="1"/>
</dbReference>
<name>A0A386R364_9CLOS</name>
<protein>
    <submittedName>
        <fullName evidence="4">Putative heat shock protein 70</fullName>
    </submittedName>
</protein>
<dbReference type="InterPro" id="IPR029047">
    <property type="entry name" value="HSP70_peptide-bd_sf"/>
</dbReference>
<dbReference type="GO" id="GO:0140662">
    <property type="term" value="F:ATP-dependent protein folding chaperone"/>
    <property type="evidence" value="ECO:0007669"/>
    <property type="project" value="InterPro"/>
</dbReference>
<dbReference type="Pfam" id="PF00012">
    <property type="entry name" value="HSP70"/>
    <property type="match status" value="1"/>
</dbReference>